<dbReference type="InterPro" id="IPR001810">
    <property type="entry name" value="F-box_dom"/>
</dbReference>
<evidence type="ECO:0000313" key="3">
    <source>
        <dbReference type="Proteomes" id="UP000807469"/>
    </source>
</evidence>
<dbReference type="OrthoDB" id="2322499at2759"/>
<dbReference type="SMART" id="SM00256">
    <property type="entry name" value="FBOX"/>
    <property type="match status" value="1"/>
</dbReference>
<organism evidence="2 3">
    <name type="scientific">Pholiota conissans</name>
    <dbReference type="NCBI Taxonomy" id="109636"/>
    <lineage>
        <taxon>Eukaryota</taxon>
        <taxon>Fungi</taxon>
        <taxon>Dikarya</taxon>
        <taxon>Basidiomycota</taxon>
        <taxon>Agaricomycotina</taxon>
        <taxon>Agaricomycetes</taxon>
        <taxon>Agaricomycetidae</taxon>
        <taxon>Agaricales</taxon>
        <taxon>Agaricineae</taxon>
        <taxon>Strophariaceae</taxon>
        <taxon>Pholiota</taxon>
    </lineage>
</organism>
<dbReference type="Pfam" id="PF00646">
    <property type="entry name" value="F-box"/>
    <property type="match status" value="1"/>
</dbReference>
<keyword evidence="3" id="KW-1185">Reference proteome</keyword>
<evidence type="ECO:0000259" key="1">
    <source>
        <dbReference type="PROSITE" id="PS50181"/>
    </source>
</evidence>
<feature type="domain" description="F-box" evidence="1">
    <location>
        <begin position="85"/>
        <end position="134"/>
    </location>
</feature>
<gene>
    <name evidence="2" type="ORF">BDN70DRAFT_598560</name>
</gene>
<sequence length="223" mass="25021">MFSNPGPGDVYNLQVDLQVDNSQIMHESPASGGCLDLIVDTDKRLQLMISPNLQRRKSVRIASQIEASLASKLQGEGKSQRKAPLHLFMDLPLDLTYEIAKYLGPFDLLTFVRLNKRFRTVFLRRPATTVWRQCIANASLPPCPTDMTEPQYVSFMLIAGAFCMACGLDRTLKSYPTLRLRLCRKCAKKNLINGLEVCKMISELADTPRLLSVIPSSDSYFST</sequence>
<dbReference type="InterPro" id="IPR036047">
    <property type="entry name" value="F-box-like_dom_sf"/>
</dbReference>
<dbReference type="EMBL" id="MU155190">
    <property type="protein sequence ID" value="KAF9480719.1"/>
    <property type="molecule type" value="Genomic_DNA"/>
</dbReference>
<reference evidence="2" key="1">
    <citation type="submission" date="2020-11" db="EMBL/GenBank/DDBJ databases">
        <authorList>
            <consortium name="DOE Joint Genome Institute"/>
            <person name="Ahrendt S."/>
            <person name="Riley R."/>
            <person name="Andreopoulos W."/>
            <person name="Labutti K."/>
            <person name="Pangilinan J."/>
            <person name="Ruiz-Duenas F.J."/>
            <person name="Barrasa J.M."/>
            <person name="Sanchez-Garcia M."/>
            <person name="Camarero S."/>
            <person name="Miyauchi S."/>
            <person name="Serrano A."/>
            <person name="Linde D."/>
            <person name="Babiker R."/>
            <person name="Drula E."/>
            <person name="Ayuso-Fernandez I."/>
            <person name="Pacheco R."/>
            <person name="Padilla G."/>
            <person name="Ferreira P."/>
            <person name="Barriuso J."/>
            <person name="Kellner H."/>
            <person name="Castanera R."/>
            <person name="Alfaro M."/>
            <person name="Ramirez L."/>
            <person name="Pisabarro A.G."/>
            <person name="Kuo A."/>
            <person name="Tritt A."/>
            <person name="Lipzen A."/>
            <person name="He G."/>
            <person name="Yan M."/>
            <person name="Ng V."/>
            <person name="Cullen D."/>
            <person name="Martin F."/>
            <person name="Rosso M.-N."/>
            <person name="Henrissat B."/>
            <person name="Hibbett D."/>
            <person name="Martinez A.T."/>
            <person name="Grigoriev I.V."/>
        </authorList>
    </citation>
    <scope>NUCLEOTIDE SEQUENCE</scope>
    <source>
        <strain evidence="2">CIRM-BRFM 674</strain>
    </source>
</reference>
<dbReference type="Proteomes" id="UP000807469">
    <property type="component" value="Unassembled WGS sequence"/>
</dbReference>
<dbReference type="SUPFAM" id="SSF81383">
    <property type="entry name" value="F-box domain"/>
    <property type="match status" value="1"/>
</dbReference>
<name>A0A9P5Z635_9AGAR</name>
<protein>
    <recommendedName>
        <fullName evidence="1">F-box domain-containing protein</fullName>
    </recommendedName>
</protein>
<comment type="caution">
    <text evidence="2">The sequence shown here is derived from an EMBL/GenBank/DDBJ whole genome shotgun (WGS) entry which is preliminary data.</text>
</comment>
<dbReference type="PROSITE" id="PS50181">
    <property type="entry name" value="FBOX"/>
    <property type="match status" value="1"/>
</dbReference>
<proteinExistence type="predicted"/>
<evidence type="ECO:0000313" key="2">
    <source>
        <dbReference type="EMBL" id="KAF9480719.1"/>
    </source>
</evidence>
<accession>A0A9P5Z635</accession>
<dbReference type="AlphaFoldDB" id="A0A9P5Z635"/>